<feature type="transmembrane region" description="Helical" evidence="6">
    <location>
        <begin position="95"/>
        <end position="112"/>
    </location>
</feature>
<evidence type="ECO:0000256" key="2">
    <source>
        <dbReference type="ARBA" id="ARBA00007200"/>
    </source>
</evidence>
<dbReference type="InterPro" id="IPR051223">
    <property type="entry name" value="Polycystin"/>
</dbReference>
<dbReference type="EMBL" id="VXIV02003147">
    <property type="protein sequence ID" value="KAF6020743.1"/>
    <property type="molecule type" value="Genomic_DNA"/>
</dbReference>
<dbReference type="Proteomes" id="UP000593567">
    <property type="component" value="Unassembled WGS sequence"/>
</dbReference>
<comment type="caution">
    <text evidence="8">The sequence shown here is derived from an EMBL/GenBank/DDBJ whole genome shotgun (WGS) entry which is preliminary data.</text>
</comment>
<evidence type="ECO:0000256" key="1">
    <source>
        <dbReference type="ARBA" id="ARBA00004141"/>
    </source>
</evidence>
<dbReference type="GO" id="GO:0005262">
    <property type="term" value="F:calcium channel activity"/>
    <property type="evidence" value="ECO:0007669"/>
    <property type="project" value="TreeGrafter"/>
</dbReference>
<dbReference type="PANTHER" id="PTHR10877:SF194">
    <property type="entry name" value="LOCATION OF VULVA DEFECTIVE 1"/>
    <property type="match status" value="1"/>
</dbReference>
<comment type="similarity">
    <text evidence="2">Belongs to the polycystin family.</text>
</comment>
<keyword evidence="9" id="KW-1185">Reference proteome</keyword>
<name>A0A7J7J3Q8_BUGNE</name>
<dbReference type="OrthoDB" id="444119at2759"/>
<keyword evidence="3 6" id="KW-0812">Transmembrane</keyword>
<dbReference type="InterPro" id="IPR046791">
    <property type="entry name" value="Polycystin_dom"/>
</dbReference>
<gene>
    <name evidence="8" type="ORF">EB796_020951</name>
</gene>
<evidence type="ECO:0000256" key="3">
    <source>
        <dbReference type="ARBA" id="ARBA00022692"/>
    </source>
</evidence>
<protein>
    <recommendedName>
        <fullName evidence="7">Polycystin domain-containing protein</fullName>
    </recommendedName>
</protein>
<keyword evidence="5 6" id="KW-0472">Membrane</keyword>
<dbReference type="GO" id="GO:0050982">
    <property type="term" value="P:detection of mechanical stimulus"/>
    <property type="evidence" value="ECO:0007669"/>
    <property type="project" value="TreeGrafter"/>
</dbReference>
<dbReference type="Pfam" id="PF20519">
    <property type="entry name" value="Polycystin_dom"/>
    <property type="match status" value="1"/>
</dbReference>
<evidence type="ECO:0000256" key="5">
    <source>
        <dbReference type="ARBA" id="ARBA00023136"/>
    </source>
</evidence>
<evidence type="ECO:0000313" key="8">
    <source>
        <dbReference type="EMBL" id="KAF6020743.1"/>
    </source>
</evidence>
<dbReference type="GO" id="GO:0016020">
    <property type="term" value="C:membrane"/>
    <property type="evidence" value="ECO:0007669"/>
    <property type="project" value="UniProtKB-SubCell"/>
</dbReference>
<accession>A0A7J7J3Q8</accession>
<evidence type="ECO:0000256" key="4">
    <source>
        <dbReference type="ARBA" id="ARBA00022989"/>
    </source>
</evidence>
<comment type="subcellular location">
    <subcellularLocation>
        <location evidence="1">Membrane</location>
        <topology evidence="1">Multi-pass membrane protein</topology>
    </subcellularLocation>
</comment>
<dbReference type="AlphaFoldDB" id="A0A7J7J3Q8"/>
<feature type="transmembrane region" description="Helical" evidence="6">
    <location>
        <begin position="132"/>
        <end position="151"/>
    </location>
</feature>
<reference evidence="8" key="1">
    <citation type="submission" date="2020-06" db="EMBL/GenBank/DDBJ databases">
        <title>Draft genome of Bugula neritina, a colonial animal packing powerful symbionts and potential medicines.</title>
        <authorList>
            <person name="Rayko M."/>
        </authorList>
    </citation>
    <scope>NUCLEOTIDE SEQUENCE [LARGE SCALE GENOMIC DNA]</scope>
    <source>
        <strain evidence="8">Kwan_BN1</strain>
    </source>
</reference>
<evidence type="ECO:0000313" key="9">
    <source>
        <dbReference type="Proteomes" id="UP000593567"/>
    </source>
</evidence>
<feature type="domain" description="Polycystin" evidence="7">
    <location>
        <begin position="5"/>
        <end position="124"/>
    </location>
</feature>
<organism evidence="8 9">
    <name type="scientific">Bugula neritina</name>
    <name type="common">Brown bryozoan</name>
    <name type="synonym">Sertularia neritina</name>
    <dbReference type="NCBI Taxonomy" id="10212"/>
    <lineage>
        <taxon>Eukaryota</taxon>
        <taxon>Metazoa</taxon>
        <taxon>Spiralia</taxon>
        <taxon>Lophotrochozoa</taxon>
        <taxon>Bryozoa</taxon>
        <taxon>Gymnolaemata</taxon>
        <taxon>Cheilostomatida</taxon>
        <taxon>Flustrina</taxon>
        <taxon>Buguloidea</taxon>
        <taxon>Bugulidae</taxon>
        <taxon>Bugula</taxon>
    </lineage>
</organism>
<proteinExistence type="inferred from homology"/>
<keyword evidence="4 6" id="KW-1133">Transmembrane helix</keyword>
<evidence type="ECO:0000259" key="7">
    <source>
        <dbReference type="Pfam" id="PF20519"/>
    </source>
</evidence>
<dbReference type="PANTHER" id="PTHR10877">
    <property type="entry name" value="POLYCYSTIN FAMILY MEMBER"/>
    <property type="match status" value="1"/>
</dbReference>
<evidence type="ECO:0000256" key="6">
    <source>
        <dbReference type="SAM" id="Phobius"/>
    </source>
</evidence>
<sequence>MSAYNADRGEYGLKWTKVKDGEEAEDGFKYQNATALEGLPTRGLAGYYEGGGYAYTLGRSQASAFKSISHLKENDWIDEHTRAIFVEFTIFNNQLNLFTSSFIIFEMMPTGALYPKFKVLPFRLERYRGNNALMTLLSELGMIAYTIYFFVKEIKLMKKQRRSILRISGTWWSS</sequence>